<dbReference type="EMBL" id="BT149429">
    <property type="protein sequence ID" value="AFK49223.1"/>
    <property type="molecule type" value="mRNA"/>
</dbReference>
<sequence length="97" mass="11073">MLPGVECARKRRLHQSAAHDSPKHSFCLYARNFSPSFPSPSTLNRNPDEEDQDLGGEAMVAKRRLDEKFSAHMKPENQSHSRKGKNLIHGFWQQITS</sequence>
<accession>I3T9N1</accession>
<name>I3T9N1_LOTJA</name>
<proteinExistence type="evidence at transcript level"/>
<reference evidence="2" key="1">
    <citation type="submission" date="2012-05" db="EMBL/GenBank/DDBJ databases">
        <authorList>
            <person name="Krishnakumar V."/>
            <person name="Cheung F."/>
            <person name="Xiao Y."/>
            <person name="Chan A."/>
            <person name="Moskal W.A."/>
            <person name="Town C.D."/>
        </authorList>
    </citation>
    <scope>NUCLEOTIDE SEQUENCE</scope>
</reference>
<evidence type="ECO:0000313" key="2">
    <source>
        <dbReference type="EMBL" id="AFK49223.1"/>
    </source>
</evidence>
<dbReference type="RefSeq" id="XP_057417935.1">
    <property type="nucleotide sequence ID" value="XM_057561952.1"/>
</dbReference>
<organism evidence="2">
    <name type="scientific">Lotus japonicus</name>
    <name type="common">Lotus corniculatus var. japonicus</name>
    <dbReference type="NCBI Taxonomy" id="34305"/>
    <lineage>
        <taxon>Eukaryota</taxon>
        <taxon>Viridiplantae</taxon>
        <taxon>Streptophyta</taxon>
        <taxon>Embryophyta</taxon>
        <taxon>Tracheophyta</taxon>
        <taxon>Spermatophyta</taxon>
        <taxon>Magnoliopsida</taxon>
        <taxon>eudicotyledons</taxon>
        <taxon>Gunneridae</taxon>
        <taxon>Pentapetalae</taxon>
        <taxon>rosids</taxon>
        <taxon>fabids</taxon>
        <taxon>Fabales</taxon>
        <taxon>Fabaceae</taxon>
        <taxon>Papilionoideae</taxon>
        <taxon>50 kb inversion clade</taxon>
        <taxon>NPAAA clade</taxon>
        <taxon>Hologalegina</taxon>
        <taxon>robinioid clade</taxon>
        <taxon>Loteae</taxon>
        <taxon>Lotus</taxon>
    </lineage>
</organism>
<dbReference type="OrthoDB" id="8062037at2759"/>
<evidence type="ECO:0000256" key="1">
    <source>
        <dbReference type="SAM" id="MobiDB-lite"/>
    </source>
</evidence>
<dbReference type="GeneID" id="130712110"/>
<dbReference type="AlphaFoldDB" id="I3T9N1"/>
<dbReference type="KEGG" id="lja:130712110"/>
<protein>
    <submittedName>
        <fullName evidence="2">Uncharacterized protein</fullName>
    </submittedName>
</protein>
<feature type="region of interest" description="Disordered" evidence="1">
    <location>
        <begin position="1"/>
        <end position="21"/>
    </location>
</feature>